<proteinExistence type="predicted"/>
<evidence type="ECO:0000256" key="3">
    <source>
        <dbReference type="SAM" id="SignalP"/>
    </source>
</evidence>
<keyword evidence="6" id="KW-1185">Reference proteome</keyword>
<dbReference type="Gene3D" id="2.60.40.1220">
    <property type="match status" value="1"/>
</dbReference>
<feature type="compositionally biased region" description="Low complexity" evidence="2">
    <location>
        <begin position="160"/>
        <end position="187"/>
    </location>
</feature>
<name>A0A0A2TAH7_9BACI</name>
<dbReference type="STRING" id="1385514.N782_01560"/>
<evidence type="ECO:0000313" key="5">
    <source>
        <dbReference type="EMBL" id="KGP71096.1"/>
    </source>
</evidence>
<dbReference type="InterPro" id="IPR032812">
    <property type="entry name" value="SbsA_Ig"/>
</dbReference>
<reference evidence="5 6" key="1">
    <citation type="journal article" date="2015" name="Stand. Genomic Sci.">
        <title>High quality draft genome sequence of the moderately halophilic bacterium Pontibacillus yanchengensis Y32(T) and comparison among Pontibacillus genomes.</title>
        <authorList>
            <person name="Huang J."/>
            <person name="Qiao Z.X."/>
            <person name="Tang J.W."/>
            <person name="Wang G."/>
        </authorList>
    </citation>
    <scope>NUCLEOTIDE SEQUENCE [LARGE SCALE GENOMIC DNA]</scope>
    <source>
        <strain evidence="5 6">Y32</strain>
    </source>
</reference>
<dbReference type="InterPro" id="IPR014755">
    <property type="entry name" value="Cu-Rt/internalin_Ig-like"/>
</dbReference>
<dbReference type="EMBL" id="AVBF01000084">
    <property type="protein sequence ID" value="KGP71096.1"/>
    <property type="molecule type" value="Genomic_DNA"/>
</dbReference>
<comment type="caution">
    <text evidence="5">The sequence shown here is derived from an EMBL/GenBank/DDBJ whole genome shotgun (WGS) entry which is preliminary data.</text>
</comment>
<dbReference type="Proteomes" id="UP000030147">
    <property type="component" value="Unassembled WGS sequence"/>
</dbReference>
<dbReference type="Pfam" id="PF13205">
    <property type="entry name" value="Big_5"/>
    <property type="match status" value="1"/>
</dbReference>
<feature type="chain" id="PRO_5002005068" evidence="3">
    <location>
        <begin position="29"/>
        <end position="739"/>
    </location>
</feature>
<dbReference type="InterPro" id="IPR019198">
    <property type="entry name" value="Beta_propeller_containing"/>
</dbReference>
<sequence length="739" mass="84484">MKRLYMIMAAIFVSIFAIFSLQQHEVLADVGEDEAKVVPVHKNWTVTFSKEMKKESFTYETVNVVSENNQEMDISFELSEDGKTLNVDSPEDGYPLNQQFTLNISSNVTSADEKQMKQNFTFQFQTRDELPSVGTKENFVAILDEMKKKQQVRYKTFDEAATAESGDSSSSEESASADSASSGNDTSKTNVQVEGVDEGDVVKTDGKNFYFARQDDIMITRGNPAGDSQLLSQVQEDGFRPNELYIYEDRLIVMGRKSEAFAKHKQTEQEDEARAMIYPYYRGQTTAYVYDVTNPSKPEKVREVTVQGNYLTSRKIDENLYFITNEHPPFHIMNRSEEEGKSVKEEDLRPMYKDTAVSSDAMTVSYDRMHKLPETDESNFLTITSFDVTKDDQEAQVKTYLGSGDTVYMSKENIYLAVRDYPNYTKESVDRAQTPDTKIYQFGVDGTKVSYDAETNVPGTLINQFAMDEREGTFRVATTKGNMWDEENTSTNNLYTFDESLNKLGELEGLAEGERIYSVRFMQDRAYMVTFKQVDPLFVIDLQNAESPEVLGKLKIPGFSNYLHPIGDNHVVGFGNSTKQTENDRTVTDGVKLSLFDISDVSNPIEKDVEIIGGNGTRSDLNYNHKALYYHPDKNLFGFPVTVSESYKVQQGDAEYMKRRFVFEGAYLYNVTPEDGFSLKKTISHQPDKELEHPQWENKLQRMMSINNYLYSFSNKKMEVLNLETEEQTNVVDFPWEER</sequence>
<protein>
    <submittedName>
        <fullName evidence="5">Copper amine oxidase</fullName>
    </submittedName>
</protein>
<dbReference type="eggNOG" id="COG4880">
    <property type="taxonomic scope" value="Bacteria"/>
</dbReference>
<organism evidence="5 6">
    <name type="scientific">Pontibacillus yanchengensis Y32</name>
    <dbReference type="NCBI Taxonomy" id="1385514"/>
    <lineage>
        <taxon>Bacteria</taxon>
        <taxon>Bacillati</taxon>
        <taxon>Bacillota</taxon>
        <taxon>Bacilli</taxon>
        <taxon>Bacillales</taxon>
        <taxon>Bacillaceae</taxon>
        <taxon>Pontibacillus</taxon>
    </lineage>
</organism>
<gene>
    <name evidence="5" type="ORF">N782_01560</name>
</gene>
<evidence type="ECO:0000259" key="4">
    <source>
        <dbReference type="Pfam" id="PF13205"/>
    </source>
</evidence>
<feature type="signal peptide" evidence="3">
    <location>
        <begin position="1"/>
        <end position="28"/>
    </location>
</feature>
<accession>A0A0A2TAH7</accession>
<dbReference type="AlphaFoldDB" id="A0A0A2TAH7"/>
<dbReference type="RefSeq" id="WP_052111439.1">
    <property type="nucleotide sequence ID" value="NZ_AVBF01000084.1"/>
</dbReference>
<evidence type="ECO:0000256" key="2">
    <source>
        <dbReference type="SAM" id="MobiDB-lite"/>
    </source>
</evidence>
<dbReference type="Pfam" id="PF09826">
    <property type="entry name" value="Beta_propel"/>
    <property type="match status" value="1"/>
</dbReference>
<dbReference type="OrthoDB" id="9778998at2"/>
<evidence type="ECO:0000313" key="6">
    <source>
        <dbReference type="Proteomes" id="UP000030147"/>
    </source>
</evidence>
<feature type="domain" description="SbsA Ig-like" evidence="4">
    <location>
        <begin position="33"/>
        <end position="126"/>
    </location>
</feature>
<evidence type="ECO:0000256" key="1">
    <source>
        <dbReference type="ARBA" id="ARBA00022729"/>
    </source>
</evidence>
<feature type="region of interest" description="Disordered" evidence="2">
    <location>
        <begin position="160"/>
        <end position="197"/>
    </location>
</feature>
<keyword evidence="1 3" id="KW-0732">Signal</keyword>